<keyword evidence="1" id="KW-0472">Membrane</keyword>
<organism evidence="2 3">
    <name type="scientific">Microcoleus asticus IPMA8</name>
    <dbReference type="NCBI Taxonomy" id="2563858"/>
    <lineage>
        <taxon>Bacteria</taxon>
        <taxon>Bacillati</taxon>
        <taxon>Cyanobacteriota</taxon>
        <taxon>Cyanophyceae</taxon>
        <taxon>Oscillatoriophycideae</taxon>
        <taxon>Oscillatoriales</taxon>
        <taxon>Microcoleaceae</taxon>
        <taxon>Microcoleus</taxon>
        <taxon>Microcoleus asticus</taxon>
    </lineage>
</organism>
<accession>A0ABX2D237</accession>
<proteinExistence type="predicted"/>
<evidence type="ECO:0000313" key="2">
    <source>
        <dbReference type="EMBL" id="NQE36228.1"/>
    </source>
</evidence>
<evidence type="ECO:0000313" key="3">
    <source>
        <dbReference type="Proteomes" id="UP000702425"/>
    </source>
</evidence>
<feature type="transmembrane region" description="Helical" evidence="1">
    <location>
        <begin position="12"/>
        <end position="29"/>
    </location>
</feature>
<keyword evidence="1" id="KW-1133">Transmembrane helix</keyword>
<comment type="caution">
    <text evidence="2">The sequence shown here is derived from an EMBL/GenBank/DDBJ whole genome shotgun (WGS) entry which is preliminary data.</text>
</comment>
<dbReference type="Proteomes" id="UP000702425">
    <property type="component" value="Unassembled WGS sequence"/>
</dbReference>
<protein>
    <submittedName>
        <fullName evidence="2">Uncharacterized protein</fullName>
    </submittedName>
</protein>
<sequence length="43" mass="4450">MGGQDANLTKKITLCGTGILPVLFALLQAELPLTPVMTAAPIK</sequence>
<dbReference type="EMBL" id="SRRZ01000078">
    <property type="protein sequence ID" value="NQE36228.1"/>
    <property type="molecule type" value="Genomic_DNA"/>
</dbReference>
<keyword evidence="1" id="KW-0812">Transmembrane</keyword>
<name>A0ABX2D237_9CYAN</name>
<reference evidence="2 3" key="1">
    <citation type="journal article" date="2020" name="Sci. Rep.">
        <title>A novel cyanobacterial geosmin producer, revising GeoA distribution and dispersion patterns in Bacteria.</title>
        <authorList>
            <person name="Churro C."/>
            <person name="Semedo-Aguiar A.P."/>
            <person name="Silva A.D."/>
            <person name="Pereira-Leal J.B."/>
            <person name="Leite R.B."/>
        </authorList>
    </citation>
    <scope>NUCLEOTIDE SEQUENCE [LARGE SCALE GENOMIC DNA]</scope>
    <source>
        <strain evidence="2 3">IPMA8</strain>
    </source>
</reference>
<evidence type="ECO:0000256" key="1">
    <source>
        <dbReference type="SAM" id="Phobius"/>
    </source>
</evidence>
<gene>
    <name evidence="2" type="ORF">E5S67_03991</name>
</gene>
<keyword evidence="3" id="KW-1185">Reference proteome</keyword>